<keyword evidence="2" id="KW-1185">Reference proteome</keyword>
<proteinExistence type="predicted"/>
<name>A0ABC8QYN3_9AQUA</name>
<evidence type="ECO:0000313" key="1">
    <source>
        <dbReference type="EMBL" id="CAK9137336.1"/>
    </source>
</evidence>
<sequence length="141" mass="15305">MAIGPVRVRLFTSAKRLAQVYPIKLIYVLCGTGTIRAGLKPIDTFTKGIEPLNVTILGLIVHKFNQKSGMFGFNIGLLMGPDEPIRVIGLNIGLSGPKIQPDGGPVLQHQTAAIARLGNVLKRDFRDMEIIMAEEIELAEG</sequence>
<dbReference type="EMBL" id="CAUOFW020000814">
    <property type="protein sequence ID" value="CAK9137336.1"/>
    <property type="molecule type" value="Genomic_DNA"/>
</dbReference>
<accession>A0ABC8QYN3</accession>
<protein>
    <submittedName>
        <fullName evidence="1">Uncharacterized protein</fullName>
    </submittedName>
</protein>
<organism evidence="1 2">
    <name type="scientific">Ilex paraguariensis</name>
    <name type="common">yerba mate</name>
    <dbReference type="NCBI Taxonomy" id="185542"/>
    <lineage>
        <taxon>Eukaryota</taxon>
        <taxon>Viridiplantae</taxon>
        <taxon>Streptophyta</taxon>
        <taxon>Embryophyta</taxon>
        <taxon>Tracheophyta</taxon>
        <taxon>Spermatophyta</taxon>
        <taxon>Magnoliopsida</taxon>
        <taxon>eudicotyledons</taxon>
        <taxon>Gunneridae</taxon>
        <taxon>Pentapetalae</taxon>
        <taxon>asterids</taxon>
        <taxon>campanulids</taxon>
        <taxon>Aquifoliales</taxon>
        <taxon>Aquifoliaceae</taxon>
        <taxon>Ilex</taxon>
    </lineage>
</organism>
<dbReference type="AlphaFoldDB" id="A0ABC8QYN3"/>
<comment type="caution">
    <text evidence="1">The sequence shown here is derived from an EMBL/GenBank/DDBJ whole genome shotgun (WGS) entry which is preliminary data.</text>
</comment>
<dbReference type="Proteomes" id="UP001642360">
    <property type="component" value="Unassembled WGS sequence"/>
</dbReference>
<reference evidence="1 2" key="1">
    <citation type="submission" date="2024-02" db="EMBL/GenBank/DDBJ databases">
        <authorList>
            <person name="Vignale AGUSTIN F."/>
            <person name="Sosa J E."/>
            <person name="Modenutti C."/>
        </authorList>
    </citation>
    <scope>NUCLEOTIDE SEQUENCE [LARGE SCALE GENOMIC DNA]</scope>
</reference>
<gene>
    <name evidence="1" type="ORF">ILEXP_LOCUS4360</name>
</gene>
<evidence type="ECO:0000313" key="2">
    <source>
        <dbReference type="Proteomes" id="UP001642360"/>
    </source>
</evidence>